<feature type="compositionally biased region" description="Basic and acidic residues" evidence="6">
    <location>
        <begin position="225"/>
        <end position="235"/>
    </location>
</feature>
<evidence type="ECO:0000256" key="1">
    <source>
        <dbReference type="ARBA" id="ARBA00006750"/>
    </source>
</evidence>
<evidence type="ECO:0000256" key="5">
    <source>
        <dbReference type="PROSITE-ProRule" id="PRU00703"/>
    </source>
</evidence>
<feature type="domain" description="CBS" evidence="7">
    <location>
        <begin position="381"/>
        <end position="442"/>
    </location>
</feature>
<feature type="region of interest" description="Disordered" evidence="6">
    <location>
        <begin position="211"/>
        <end position="238"/>
    </location>
</feature>
<dbReference type="InterPro" id="IPR050511">
    <property type="entry name" value="AMPK_gamma/SDS23_families"/>
</dbReference>
<dbReference type="GO" id="GO:0005634">
    <property type="term" value="C:nucleus"/>
    <property type="evidence" value="ECO:0007669"/>
    <property type="project" value="TreeGrafter"/>
</dbReference>
<dbReference type="CDD" id="cd04618">
    <property type="entry name" value="CBS_euAMPK_gamma-like_repeat1"/>
    <property type="match status" value="1"/>
</dbReference>
<dbReference type="GO" id="GO:0019887">
    <property type="term" value="F:protein kinase regulator activity"/>
    <property type="evidence" value="ECO:0007669"/>
    <property type="project" value="TreeGrafter"/>
</dbReference>
<dbReference type="Pfam" id="PF00571">
    <property type="entry name" value="CBS"/>
    <property type="match status" value="3"/>
</dbReference>
<accession>A0A1E1WHC2</accession>
<dbReference type="GO" id="GO:0019901">
    <property type="term" value="F:protein kinase binding"/>
    <property type="evidence" value="ECO:0007669"/>
    <property type="project" value="TreeGrafter"/>
</dbReference>
<dbReference type="PANTHER" id="PTHR13780">
    <property type="entry name" value="AMP-ACTIVATED PROTEIN KINASE, GAMMA REGULATORY SUBUNIT"/>
    <property type="match status" value="1"/>
</dbReference>
<comment type="similarity">
    <text evidence="1">Belongs to the 5'-AMP-activated protein kinase gamma subunit family.</text>
</comment>
<feature type="compositionally biased region" description="Basic residues" evidence="6">
    <location>
        <begin position="19"/>
        <end position="29"/>
    </location>
</feature>
<dbReference type="InterPro" id="IPR000644">
    <property type="entry name" value="CBS_dom"/>
</dbReference>
<feature type="region of interest" description="Disordered" evidence="6">
    <location>
        <begin position="1"/>
        <end position="41"/>
    </location>
</feature>
<evidence type="ECO:0000256" key="4">
    <source>
        <dbReference type="ARBA" id="ARBA00025878"/>
    </source>
</evidence>
<evidence type="ECO:0000256" key="3">
    <source>
        <dbReference type="ARBA" id="ARBA00023122"/>
    </source>
</evidence>
<reference evidence="8" key="1">
    <citation type="submission" date="2015-09" db="EMBL/GenBank/DDBJ databases">
        <title>De novo assembly of Pectinophora gossypiella (Pink Bollworm) gut transcriptome.</title>
        <authorList>
            <person name="Tassone E.E."/>
        </authorList>
    </citation>
    <scope>NUCLEOTIDE SEQUENCE</scope>
</reference>
<dbReference type="GO" id="GO:0005737">
    <property type="term" value="C:cytoplasm"/>
    <property type="evidence" value="ECO:0007669"/>
    <property type="project" value="TreeGrafter"/>
</dbReference>
<feature type="region of interest" description="Disordered" evidence="6">
    <location>
        <begin position="53"/>
        <end position="127"/>
    </location>
</feature>
<organism evidence="8">
    <name type="scientific">Pectinophora gossypiella</name>
    <name type="common">Cotton pink bollworm</name>
    <name type="synonym">Depressaria gossypiella</name>
    <dbReference type="NCBI Taxonomy" id="13191"/>
    <lineage>
        <taxon>Eukaryota</taxon>
        <taxon>Metazoa</taxon>
        <taxon>Ecdysozoa</taxon>
        <taxon>Arthropoda</taxon>
        <taxon>Hexapoda</taxon>
        <taxon>Insecta</taxon>
        <taxon>Pterygota</taxon>
        <taxon>Neoptera</taxon>
        <taxon>Endopterygota</taxon>
        <taxon>Lepidoptera</taxon>
        <taxon>Glossata</taxon>
        <taxon>Ditrysia</taxon>
        <taxon>Gelechioidea</taxon>
        <taxon>Gelechiidae</taxon>
        <taxon>Apatetrinae</taxon>
        <taxon>Pectinophora</taxon>
    </lineage>
</organism>
<feature type="compositionally biased region" description="Basic and acidic residues" evidence="6">
    <location>
        <begin position="689"/>
        <end position="698"/>
    </location>
</feature>
<keyword evidence="3 5" id="KW-0129">CBS domain</keyword>
<keyword evidence="2" id="KW-0677">Repeat</keyword>
<dbReference type="EMBL" id="GDQN01004651">
    <property type="protein sequence ID" value="JAT86403.1"/>
    <property type="molecule type" value="Transcribed_RNA"/>
</dbReference>
<dbReference type="Gene3D" id="3.10.580.10">
    <property type="entry name" value="CBS-domain"/>
    <property type="match status" value="2"/>
</dbReference>
<protein>
    <recommendedName>
        <fullName evidence="7">CBS domain-containing protein</fullName>
    </recommendedName>
</protein>
<proteinExistence type="inferred from homology"/>
<name>A0A1E1WHC2_PECGO</name>
<dbReference type="GO" id="GO:0031588">
    <property type="term" value="C:nucleotide-activated protein kinase complex"/>
    <property type="evidence" value="ECO:0007669"/>
    <property type="project" value="TreeGrafter"/>
</dbReference>
<dbReference type="GO" id="GO:0016208">
    <property type="term" value="F:AMP binding"/>
    <property type="evidence" value="ECO:0007669"/>
    <property type="project" value="TreeGrafter"/>
</dbReference>
<evidence type="ECO:0000256" key="6">
    <source>
        <dbReference type="SAM" id="MobiDB-lite"/>
    </source>
</evidence>
<dbReference type="SMART" id="SM00116">
    <property type="entry name" value="CBS"/>
    <property type="match status" value="4"/>
</dbReference>
<evidence type="ECO:0000256" key="2">
    <source>
        <dbReference type="ARBA" id="ARBA00022737"/>
    </source>
</evidence>
<feature type="compositionally biased region" description="Basic and acidic residues" evidence="6">
    <location>
        <begin position="641"/>
        <end position="650"/>
    </location>
</feature>
<dbReference type="AlphaFoldDB" id="A0A1E1WHC2"/>
<evidence type="ECO:0000259" key="7">
    <source>
        <dbReference type="PROSITE" id="PS51371"/>
    </source>
</evidence>
<gene>
    <name evidence="8" type="ORF">g.7637</name>
</gene>
<feature type="domain" description="CBS" evidence="7">
    <location>
        <begin position="455"/>
        <end position="513"/>
    </location>
</feature>
<feature type="compositionally biased region" description="Acidic residues" evidence="6">
    <location>
        <begin position="651"/>
        <end position="664"/>
    </location>
</feature>
<feature type="domain" description="CBS" evidence="7">
    <location>
        <begin position="529"/>
        <end position="585"/>
    </location>
</feature>
<feature type="region of interest" description="Disordered" evidence="6">
    <location>
        <begin position="158"/>
        <end position="182"/>
    </location>
</feature>
<feature type="compositionally biased region" description="Polar residues" evidence="6">
    <location>
        <begin position="211"/>
        <end position="220"/>
    </location>
</feature>
<dbReference type="OrthoDB" id="449052at2759"/>
<comment type="subunit">
    <text evidence="4">AMPK is a heterotrimer of an alpha catalytic subunit (PRKAA1 or PRKAA2), a beta (PRKAB1 or PRKAB2) and a gamma non-catalytic subunits (PRKAG1, PRKAG2 or PRKAG3). Interacts with FNIP1 and FNIP2.</text>
</comment>
<feature type="compositionally biased region" description="Basic and acidic residues" evidence="6">
    <location>
        <begin position="91"/>
        <end position="117"/>
    </location>
</feature>
<dbReference type="InterPro" id="IPR046342">
    <property type="entry name" value="CBS_dom_sf"/>
</dbReference>
<sequence length="698" mass="79432">MDPILENEGAAADSPAKYGKAKHKHKKKKNQTDKQQEAPLVVGEKKRFVVTKLSASDEKDVPSDSVAQSNIHTVHFGTRGVESQRPHVRSIFKEKPPDAARASSADREPTSTKEYETFHGTSSSSPRSSIFDIFRLRRKSDAKKHQTFMQNVKAALGATPKSAEAPEAPKVEQTAETPKDSHKKYYHTVTGASSRKSSPMTRVMDLFKSKPQQDTNQATTHPVKKKDVTSRRKSIETTSPTYHKNSYASFDPMQAKQLFREARGLPKYDPYLSIVQISIGGRDKTRLLLNFFKYHKCYEILPKSAKVIIFDTQFLVRKTFPTLISHGIRSAPLWDAHKKLLVGMITVTDFIRILLHYDTENLSIEDLERHTLQSWKRILRPSRKPLCSVGPDQSLHEAINLLNKNRVHRLLMIDPFNGDVLYILSHKRILRFLFVYLNEFPELTFFHKTLTDLKIGTYDDIVSVTDNTSIRTAFQLLLDKDISAVPVLDENGTLIDVYAKYEVLNLVSEKLYSNLSFTISEVRNKKKDWEEKLQKCHSSITLYEALEVIVRTESHRLLLVNKDDKLVGIVSLSDILVYLNRIIPSEKKVSSLQELFKPLEVNKLPESSREIENEVISIEVPNIAGVVSKSDETTSNNNNDNKNEDSKAEVEENEEEKEEVEESDVTEKESKIGESSNEQDPLPPTNEETNNKVDKLCE</sequence>
<feature type="region of interest" description="Disordered" evidence="6">
    <location>
        <begin position="627"/>
        <end position="698"/>
    </location>
</feature>
<dbReference type="PROSITE" id="PS51371">
    <property type="entry name" value="CBS"/>
    <property type="match status" value="3"/>
</dbReference>
<dbReference type="SUPFAM" id="SSF54631">
    <property type="entry name" value="CBS-domain pair"/>
    <property type="match status" value="2"/>
</dbReference>
<evidence type="ECO:0000313" key="8">
    <source>
        <dbReference type="EMBL" id="JAT86403.1"/>
    </source>
</evidence>
<dbReference type="PANTHER" id="PTHR13780:SF35">
    <property type="entry name" value="LD22662P"/>
    <property type="match status" value="1"/>
</dbReference>